<evidence type="ECO:0000256" key="5">
    <source>
        <dbReference type="ARBA" id="ARBA00023136"/>
    </source>
</evidence>
<gene>
    <name evidence="9" type="ORF">UFOPK2842_00674</name>
    <name evidence="10" type="ORF">UFOPK3124_00560</name>
    <name evidence="11" type="ORF">UFOPK3480_00180</name>
    <name evidence="12" type="ORF">UFOPK4165_00218</name>
</gene>
<comment type="subcellular location">
    <subcellularLocation>
        <location evidence="1">Cell membrane</location>
        <topology evidence="1">Multi-pass membrane protein</topology>
    </subcellularLocation>
</comment>
<keyword evidence="4 7" id="KW-1133">Transmembrane helix</keyword>
<evidence type="ECO:0000313" key="11">
    <source>
        <dbReference type="EMBL" id="CAB4878594.1"/>
    </source>
</evidence>
<evidence type="ECO:0000313" key="12">
    <source>
        <dbReference type="EMBL" id="CAB5025417.1"/>
    </source>
</evidence>
<name>A0A6J7ECE4_9ZZZZ</name>
<dbReference type="EMBL" id="CAFAAY010000029">
    <property type="protein sequence ID" value="CAB4813277.1"/>
    <property type="molecule type" value="Genomic_DNA"/>
</dbReference>
<evidence type="ECO:0000256" key="1">
    <source>
        <dbReference type="ARBA" id="ARBA00004651"/>
    </source>
</evidence>
<dbReference type="EMBL" id="CAFBPV010000009">
    <property type="protein sequence ID" value="CAB5025417.1"/>
    <property type="molecule type" value="Genomic_DNA"/>
</dbReference>
<sequence>MLRYLPILIAIAVTLYALIDCARTEQELVRGLPKWAWLLIIIFIGTIGAVAYLYWGRPRNPGPGRGGKRKIIGPDDDPDFLRKL</sequence>
<dbReference type="GO" id="GO:0005886">
    <property type="term" value="C:plasma membrane"/>
    <property type="evidence" value="ECO:0007669"/>
    <property type="project" value="UniProtKB-SubCell"/>
</dbReference>
<dbReference type="AlphaFoldDB" id="A0A6J7ECE4"/>
<evidence type="ECO:0000256" key="2">
    <source>
        <dbReference type="ARBA" id="ARBA00022475"/>
    </source>
</evidence>
<reference evidence="11" key="1">
    <citation type="submission" date="2020-05" db="EMBL/GenBank/DDBJ databases">
        <authorList>
            <person name="Chiriac C."/>
            <person name="Salcher M."/>
            <person name="Ghai R."/>
            <person name="Kavagutti S V."/>
        </authorList>
    </citation>
    <scope>NUCLEOTIDE SEQUENCE</scope>
</reference>
<protein>
    <submittedName>
        <fullName evidence="11">Unannotated protein</fullName>
    </submittedName>
</protein>
<evidence type="ECO:0000256" key="6">
    <source>
        <dbReference type="SAM" id="MobiDB-lite"/>
    </source>
</evidence>
<keyword evidence="3 7" id="KW-0812">Transmembrane</keyword>
<dbReference type="EMBL" id="CAFBLY010000007">
    <property type="protein sequence ID" value="CAB4878594.1"/>
    <property type="molecule type" value="Genomic_DNA"/>
</dbReference>
<keyword evidence="5 7" id="KW-0472">Membrane</keyword>
<organism evidence="11">
    <name type="scientific">freshwater metagenome</name>
    <dbReference type="NCBI Taxonomy" id="449393"/>
    <lineage>
        <taxon>unclassified sequences</taxon>
        <taxon>metagenomes</taxon>
        <taxon>ecological metagenomes</taxon>
    </lineage>
</organism>
<keyword evidence="2" id="KW-1003">Cell membrane</keyword>
<evidence type="ECO:0000259" key="8">
    <source>
        <dbReference type="Pfam" id="PF13396"/>
    </source>
</evidence>
<evidence type="ECO:0000313" key="9">
    <source>
        <dbReference type="EMBL" id="CAB4756149.1"/>
    </source>
</evidence>
<evidence type="ECO:0000256" key="3">
    <source>
        <dbReference type="ARBA" id="ARBA00022692"/>
    </source>
</evidence>
<feature type="region of interest" description="Disordered" evidence="6">
    <location>
        <begin position="60"/>
        <end position="84"/>
    </location>
</feature>
<evidence type="ECO:0000256" key="7">
    <source>
        <dbReference type="SAM" id="Phobius"/>
    </source>
</evidence>
<proteinExistence type="predicted"/>
<dbReference type="Pfam" id="PF13396">
    <property type="entry name" value="PLDc_N"/>
    <property type="match status" value="1"/>
</dbReference>
<evidence type="ECO:0000256" key="4">
    <source>
        <dbReference type="ARBA" id="ARBA00022989"/>
    </source>
</evidence>
<feature type="transmembrane region" description="Helical" evidence="7">
    <location>
        <begin position="37"/>
        <end position="55"/>
    </location>
</feature>
<dbReference type="EMBL" id="CAEZZI010000055">
    <property type="protein sequence ID" value="CAB4756149.1"/>
    <property type="molecule type" value="Genomic_DNA"/>
</dbReference>
<dbReference type="InterPro" id="IPR027379">
    <property type="entry name" value="CLS_N"/>
</dbReference>
<evidence type="ECO:0000313" key="10">
    <source>
        <dbReference type="EMBL" id="CAB4813277.1"/>
    </source>
</evidence>
<accession>A0A6J7ECE4</accession>
<feature type="domain" description="Cardiolipin synthase N-terminal" evidence="8">
    <location>
        <begin position="12"/>
        <end position="57"/>
    </location>
</feature>